<reference evidence="1 2" key="1">
    <citation type="submission" date="2023-07" db="EMBL/GenBank/DDBJ databases">
        <title>Pathogenic bacteria of pear tree diseases.</title>
        <authorList>
            <person name="Zhang Z."/>
            <person name="He L."/>
            <person name="Huang R."/>
        </authorList>
    </citation>
    <scope>NUCLEOTIDE SEQUENCE [LARGE SCALE GENOMIC DNA]</scope>
    <source>
        <strain evidence="1 2">DE2</strain>
    </source>
</reference>
<accession>A0AA50DH38</accession>
<gene>
    <name evidence="1" type="ORF">Q3V30_15420</name>
</gene>
<dbReference type="RefSeq" id="WP_306207123.1">
    <property type="nucleotide sequence ID" value="NZ_CP132353.1"/>
</dbReference>
<keyword evidence="2" id="KW-1185">Reference proteome</keyword>
<evidence type="ECO:0000313" key="1">
    <source>
        <dbReference type="EMBL" id="WLS77847.1"/>
    </source>
</evidence>
<protein>
    <submittedName>
        <fullName evidence="1">Uncharacterized protein</fullName>
    </submittedName>
</protein>
<dbReference type="KEGG" id="epi:Q3V30_15420"/>
<sequence>MSMSMAAFLDAWQRGDACCQAFRPGSELSFSPLPRPTLTLRIHPSFLHDKLIRQVLTWRFQHPARYDGCFISMEADGSLAVLCHPTPDDEAYALIGKLTSLLDLQ</sequence>
<proteinExistence type="predicted"/>
<dbReference type="Proteomes" id="UP001228139">
    <property type="component" value="Chromosome"/>
</dbReference>
<dbReference type="EMBL" id="CP132353">
    <property type="protein sequence ID" value="WLS77847.1"/>
    <property type="molecule type" value="Genomic_DNA"/>
</dbReference>
<name>A0AA50DH38_9GAMM</name>
<dbReference type="AlphaFoldDB" id="A0AA50DH38"/>
<evidence type="ECO:0000313" key="2">
    <source>
        <dbReference type="Proteomes" id="UP001228139"/>
    </source>
</evidence>
<organism evidence="1 2">
    <name type="scientific">Erwinia pyri</name>
    <dbReference type="NCBI Taxonomy" id="3062598"/>
    <lineage>
        <taxon>Bacteria</taxon>
        <taxon>Pseudomonadati</taxon>
        <taxon>Pseudomonadota</taxon>
        <taxon>Gammaproteobacteria</taxon>
        <taxon>Enterobacterales</taxon>
        <taxon>Erwiniaceae</taxon>
        <taxon>Erwinia</taxon>
    </lineage>
</organism>